<accession>A0A8B8E9T4</accession>
<dbReference type="Proteomes" id="UP000694844">
    <property type="component" value="Chromosome 5"/>
</dbReference>
<feature type="domain" description="G-protein coupled receptors family 1 profile" evidence="10">
    <location>
        <begin position="37"/>
        <end position="315"/>
    </location>
</feature>
<evidence type="ECO:0000256" key="8">
    <source>
        <dbReference type="RuleBase" id="RU000688"/>
    </source>
</evidence>
<name>A0A8B8E9T4_CRAVI</name>
<evidence type="ECO:0000256" key="5">
    <source>
        <dbReference type="ARBA" id="ARBA00023136"/>
    </source>
</evidence>
<feature type="transmembrane region" description="Helical" evidence="9">
    <location>
        <begin position="20"/>
        <end position="43"/>
    </location>
</feature>
<comment type="subcellular location">
    <subcellularLocation>
        <location evidence="1">Membrane</location>
        <topology evidence="1">Multi-pass membrane protein</topology>
    </subcellularLocation>
</comment>
<feature type="transmembrane region" description="Helical" evidence="9">
    <location>
        <begin position="141"/>
        <end position="160"/>
    </location>
</feature>
<dbReference type="PROSITE" id="PS00237">
    <property type="entry name" value="G_PROTEIN_RECEP_F1_1"/>
    <property type="match status" value="1"/>
</dbReference>
<dbReference type="GO" id="GO:0005886">
    <property type="term" value="C:plasma membrane"/>
    <property type="evidence" value="ECO:0007669"/>
    <property type="project" value="TreeGrafter"/>
</dbReference>
<evidence type="ECO:0000256" key="9">
    <source>
        <dbReference type="SAM" id="Phobius"/>
    </source>
</evidence>
<evidence type="ECO:0000313" key="12">
    <source>
        <dbReference type="RefSeq" id="XP_022337417.1"/>
    </source>
</evidence>
<dbReference type="GeneID" id="111133370"/>
<evidence type="ECO:0000256" key="3">
    <source>
        <dbReference type="ARBA" id="ARBA00022989"/>
    </source>
</evidence>
<dbReference type="PROSITE" id="PS50262">
    <property type="entry name" value="G_PROTEIN_RECEP_F1_2"/>
    <property type="match status" value="1"/>
</dbReference>
<feature type="transmembrane region" description="Helical" evidence="9">
    <location>
        <begin position="55"/>
        <end position="74"/>
    </location>
</feature>
<dbReference type="PRINTS" id="PR00237">
    <property type="entry name" value="GPCRRHODOPSN"/>
</dbReference>
<evidence type="ECO:0000313" key="11">
    <source>
        <dbReference type="Proteomes" id="UP000694844"/>
    </source>
</evidence>
<dbReference type="InterPro" id="IPR000276">
    <property type="entry name" value="GPCR_Rhodpsn"/>
</dbReference>
<reference evidence="12" key="1">
    <citation type="submission" date="2025-08" db="UniProtKB">
        <authorList>
            <consortium name="RefSeq"/>
        </authorList>
    </citation>
    <scope>IDENTIFICATION</scope>
    <source>
        <tissue evidence="12">Whole sample</tissue>
    </source>
</reference>
<keyword evidence="5 9" id="KW-0472">Membrane</keyword>
<dbReference type="Pfam" id="PF00001">
    <property type="entry name" value="7tm_1"/>
    <property type="match status" value="1"/>
</dbReference>
<comment type="similarity">
    <text evidence="8">Belongs to the G-protein coupled receptor 1 family.</text>
</comment>
<dbReference type="RefSeq" id="XP_022337417.1">
    <property type="nucleotide sequence ID" value="XM_022481709.1"/>
</dbReference>
<dbReference type="Gene3D" id="1.20.1070.10">
    <property type="entry name" value="Rhodopsin 7-helix transmembrane proteins"/>
    <property type="match status" value="1"/>
</dbReference>
<dbReference type="CDD" id="cd14978">
    <property type="entry name" value="7tmA_FMRFamide_R-like"/>
    <property type="match status" value="1"/>
</dbReference>
<dbReference type="PANTHER" id="PTHR24243">
    <property type="entry name" value="G-PROTEIN COUPLED RECEPTOR"/>
    <property type="match status" value="1"/>
</dbReference>
<dbReference type="OrthoDB" id="9990906at2759"/>
<feature type="transmembrane region" description="Helical" evidence="9">
    <location>
        <begin position="107"/>
        <end position="129"/>
    </location>
</feature>
<organism evidence="11 12">
    <name type="scientific">Crassostrea virginica</name>
    <name type="common">Eastern oyster</name>
    <dbReference type="NCBI Taxonomy" id="6565"/>
    <lineage>
        <taxon>Eukaryota</taxon>
        <taxon>Metazoa</taxon>
        <taxon>Spiralia</taxon>
        <taxon>Lophotrochozoa</taxon>
        <taxon>Mollusca</taxon>
        <taxon>Bivalvia</taxon>
        <taxon>Autobranchia</taxon>
        <taxon>Pteriomorphia</taxon>
        <taxon>Ostreida</taxon>
        <taxon>Ostreoidea</taxon>
        <taxon>Ostreidae</taxon>
        <taxon>Crassostrea</taxon>
    </lineage>
</organism>
<dbReference type="PANTHER" id="PTHR24243:SF230">
    <property type="entry name" value="G-PROTEIN COUPLED RECEPTORS FAMILY 1 PROFILE DOMAIN-CONTAINING PROTEIN"/>
    <property type="match status" value="1"/>
</dbReference>
<evidence type="ECO:0000256" key="2">
    <source>
        <dbReference type="ARBA" id="ARBA00022692"/>
    </source>
</evidence>
<protein>
    <submittedName>
        <fullName evidence="12">Probable G-protein coupled receptor 139</fullName>
    </submittedName>
</protein>
<feature type="transmembrane region" description="Helical" evidence="9">
    <location>
        <begin position="194"/>
        <end position="213"/>
    </location>
</feature>
<evidence type="ECO:0000259" key="10">
    <source>
        <dbReference type="PROSITE" id="PS50262"/>
    </source>
</evidence>
<feature type="transmembrane region" description="Helical" evidence="9">
    <location>
        <begin position="294"/>
        <end position="318"/>
    </location>
</feature>
<dbReference type="GO" id="GO:0004930">
    <property type="term" value="F:G protein-coupled receptor activity"/>
    <property type="evidence" value="ECO:0007669"/>
    <property type="project" value="UniProtKB-KW"/>
</dbReference>
<evidence type="ECO:0000256" key="6">
    <source>
        <dbReference type="ARBA" id="ARBA00023170"/>
    </source>
</evidence>
<feature type="transmembrane region" description="Helical" evidence="9">
    <location>
        <begin position="252"/>
        <end position="274"/>
    </location>
</feature>
<gene>
    <name evidence="12" type="primary">LOC111133370</name>
</gene>
<proteinExistence type="inferred from homology"/>
<dbReference type="InterPro" id="IPR017452">
    <property type="entry name" value="GPCR_Rhodpsn_7TM"/>
</dbReference>
<keyword evidence="4 8" id="KW-0297">G-protein coupled receptor</keyword>
<evidence type="ECO:0000256" key="4">
    <source>
        <dbReference type="ARBA" id="ARBA00023040"/>
    </source>
</evidence>
<keyword evidence="7 8" id="KW-0807">Transducer</keyword>
<evidence type="ECO:0000256" key="1">
    <source>
        <dbReference type="ARBA" id="ARBA00004141"/>
    </source>
</evidence>
<dbReference type="AlphaFoldDB" id="A0A8B8E9T4"/>
<sequence length="378" mass="43578">MYSKEYEDVFMKYESFRVKKFISVYISPVILIVGTTGNIISFFILRKNMFRISTYFYLAILALADLIVLQFGLLREWIEHISGYDIKTASNLSCKLFVSLTYLGSDFSVWLIVAVTTERFIAVCFPLKASVLCSVNKARSVTLSLLCLAFCLNVHFLWTVELSEVRWNSSDVAKCLPGKTYDFFLTDVWPLVDAFTYSFIPSFICSVLNTLIIRRVIIARKYRGRLQKCNSGRNNLPKKSLPSESTIKLTKMLLAVSLTFVLTTLPNSICIIVQNYWNFDNAEEDFILQLSNFVLARTVTEHLMFINHSINFFLYCATGKKFRKNMDRALCKLRRTSNRSCSDSNIPHLMSRVSYTTGRLSVNLVVFDSKLLHRRTRF</sequence>
<keyword evidence="6 8" id="KW-0675">Receptor</keyword>
<evidence type="ECO:0000256" key="7">
    <source>
        <dbReference type="ARBA" id="ARBA00023224"/>
    </source>
</evidence>
<keyword evidence="3 9" id="KW-1133">Transmembrane helix</keyword>
<dbReference type="SUPFAM" id="SSF81321">
    <property type="entry name" value="Family A G protein-coupled receptor-like"/>
    <property type="match status" value="1"/>
</dbReference>
<keyword evidence="11" id="KW-1185">Reference proteome</keyword>
<dbReference type="KEGG" id="cvn:111133370"/>
<keyword evidence="2 8" id="KW-0812">Transmembrane</keyword>